<name>A0ABY7FQZ5_MYAAR</name>
<dbReference type="EMBL" id="CP111024">
    <property type="protein sequence ID" value="WAR24643.1"/>
    <property type="molecule type" value="Genomic_DNA"/>
</dbReference>
<dbReference type="Pfam" id="PF00041">
    <property type="entry name" value="fn3"/>
    <property type="match status" value="1"/>
</dbReference>
<evidence type="ECO:0000313" key="3">
    <source>
        <dbReference type="EMBL" id="WAR24643.1"/>
    </source>
</evidence>
<dbReference type="SMART" id="SM00060">
    <property type="entry name" value="FN3"/>
    <property type="match status" value="1"/>
</dbReference>
<dbReference type="InterPro" id="IPR003961">
    <property type="entry name" value="FN3_dom"/>
</dbReference>
<protein>
    <recommendedName>
        <fullName evidence="2">Fibronectin type-III domain-containing protein</fullName>
    </recommendedName>
</protein>
<dbReference type="CDD" id="cd00063">
    <property type="entry name" value="FN3"/>
    <property type="match status" value="2"/>
</dbReference>
<evidence type="ECO:0000256" key="1">
    <source>
        <dbReference type="SAM" id="MobiDB-lite"/>
    </source>
</evidence>
<gene>
    <name evidence="3" type="ORF">MAR_038312</name>
</gene>
<dbReference type="Gene3D" id="2.60.40.10">
    <property type="entry name" value="Immunoglobulins"/>
    <property type="match status" value="1"/>
</dbReference>
<accession>A0ABY7FQZ5</accession>
<keyword evidence="4" id="KW-1185">Reference proteome</keyword>
<sequence>MLSWKHRKIRRDKVYKLDFKSEHDMYWQTKHLDSARKITLCGLSPHTLYNFSVQCIPRLLTGEKSPVIASGSYMETACQHFNCKKVHIYWKPLTTLEANGNVSFYKVDFQNLRTGLGWDSSRVTTKPSVPDHRVEAGNSSVTVYWDFPEDMTSPYWHNLTSFTVFWCTGFVGDLRCEKPIEFKDVSITERSLDVFTADLKSHIFGVAVNALSKSGKFISSGFKWNSCMYRKNAEPEVAPMNIRLSAYQPDDSLSIEWERLSCDDSVSYIVSYHINICPTRGGYNCTGEVNTFTVPNTFSSYTAEGLDIGTRYKVWVNAVSEAGSGPNSETVYGVVINRSLTKGEIAGIPIFEEESQGSDDSDGIYEKIIDDPPSPVSSTMSTTGVDAPLLNSTVKHGILKGYIYDVKEQPSDDSGRGSETHSADTLLTRLHPSHLKKHKKLSETDPVSNSDSGVMLDGRGQTCTFKTVNEELKKSIMNGNVYNFDERGGKGKLDNVTPYSAVDIVEKSMKQFAGTRSKGDADIGLNKGSTLSLPIHRLVDSSQTLDVRTRSAENDLDISRHVGSVKGVKESGSCKDCIDCVLNSSGETDQGSNEMSSNPDPSSIILRSSDGSRSNGSHGDNGSCHSDDINSYIRVGKNNNLSRKSGLINPACNCGCHRNCVVPVAGGDGYVAQAVMVGHEEENCHCRVKEQIKAYSFENGLDFADEMKVRILADVIKNSNRPDSQVCNLPPHFFDSLSALPVDPTRTTEL</sequence>
<evidence type="ECO:0000313" key="4">
    <source>
        <dbReference type="Proteomes" id="UP001164746"/>
    </source>
</evidence>
<dbReference type="InterPro" id="IPR013783">
    <property type="entry name" value="Ig-like_fold"/>
</dbReference>
<proteinExistence type="predicted"/>
<feature type="domain" description="Fibronectin type-III" evidence="2">
    <location>
        <begin position="238"/>
        <end position="339"/>
    </location>
</feature>
<feature type="region of interest" description="Disordered" evidence="1">
    <location>
        <begin position="587"/>
        <end position="626"/>
    </location>
</feature>
<evidence type="ECO:0000259" key="2">
    <source>
        <dbReference type="PROSITE" id="PS50853"/>
    </source>
</evidence>
<organism evidence="3 4">
    <name type="scientific">Mya arenaria</name>
    <name type="common">Soft-shell clam</name>
    <dbReference type="NCBI Taxonomy" id="6604"/>
    <lineage>
        <taxon>Eukaryota</taxon>
        <taxon>Metazoa</taxon>
        <taxon>Spiralia</taxon>
        <taxon>Lophotrochozoa</taxon>
        <taxon>Mollusca</taxon>
        <taxon>Bivalvia</taxon>
        <taxon>Autobranchia</taxon>
        <taxon>Heteroconchia</taxon>
        <taxon>Euheterodonta</taxon>
        <taxon>Imparidentia</taxon>
        <taxon>Neoheterodontei</taxon>
        <taxon>Myida</taxon>
        <taxon>Myoidea</taxon>
        <taxon>Myidae</taxon>
        <taxon>Mya</taxon>
    </lineage>
</organism>
<dbReference type="SUPFAM" id="SSF49265">
    <property type="entry name" value="Fibronectin type III"/>
    <property type="match status" value="2"/>
</dbReference>
<reference evidence="3" key="1">
    <citation type="submission" date="2022-11" db="EMBL/GenBank/DDBJ databases">
        <title>Centuries of genome instability and evolution in soft-shell clam transmissible cancer (bioRxiv).</title>
        <authorList>
            <person name="Hart S.F.M."/>
            <person name="Yonemitsu M.A."/>
            <person name="Giersch R.M."/>
            <person name="Beal B.F."/>
            <person name="Arriagada G."/>
            <person name="Davis B.W."/>
            <person name="Ostrander E.A."/>
            <person name="Goff S.P."/>
            <person name="Metzger M.J."/>
        </authorList>
    </citation>
    <scope>NUCLEOTIDE SEQUENCE</scope>
    <source>
        <strain evidence="3">MELC-2E11</strain>
        <tissue evidence="3">Siphon/mantle</tissue>
    </source>
</reference>
<feature type="compositionally biased region" description="Polar residues" evidence="1">
    <location>
        <begin position="587"/>
        <end position="624"/>
    </location>
</feature>
<dbReference type="InterPro" id="IPR036116">
    <property type="entry name" value="FN3_sf"/>
</dbReference>
<feature type="region of interest" description="Disordered" evidence="1">
    <location>
        <begin position="434"/>
        <end position="455"/>
    </location>
</feature>
<dbReference type="PROSITE" id="PS50853">
    <property type="entry name" value="FN3"/>
    <property type="match status" value="1"/>
</dbReference>
<dbReference type="Proteomes" id="UP001164746">
    <property type="component" value="Chromosome 13"/>
</dbReference>